<dbReference type="STRING" id="917.SAMN05216326_12411"/>
<dbReference type="RefSeq" id="WP_090631786.1">
    <property type="nucleotide sequence ID" value="NZ_FOCP01000011.1"/>
</dbReference>
<dbReference type="NCBIfam" id="TIGR03481">
    <property type="entry name" value="HpnM"/>
    <property type="match status" value="1"/>
</dbReference>
<evidence type="ECO:0000313" key="1">
    <source>
        <dbReference type="EMBL" id="SEN25846.1"/>
    </source>
</evidence>
<organism evidence="1 2">
    <name type="scientific">Nitrosomonas marina</name>
    <dbReference type="NCBI Taxonomy" id="917"/>
    <lineage>
        <taxon>Bacteria</taxon>
        <taxon>Pseudomonadati</taxon>
        <taxon>Pseudomonadota</taxon>
        <taxon>Betaproteobacteria</taxon>
        <taxon>Nitrosomonadales</taxon>
        <taxon>Nitrosomonadaceae</taxon>
        <taxon>Nitrosomonas</taxon>
    </lineage>
</organism>
<reference evidence="1 2" key="1">
    <citation type="submission" date="2016-10" db="EMBL/GenBank/DDBJ databases">
        <authorList>
            <person name="de Groot N.N."/>
        </authorList>
    </citation>
    <scope>NUCLEOTIDE SEQUENCE [LARGE SCALE GENOMIC DNA]</scope>
    <source>
        <strain evidence="1 2">Nm22</strain>
    </source>
</reference>
<gene>
    <name evidence="1" type="ORF">SAMN05216325_11179</name>
</gene>
<dbReference type="EMBL" id="FOCP01000011">
    <property type="protein sequence ID" value="SEN25846.1"/>
    <property type="molecule type" value="Genomic_DNA"/>
</dbReference>
<dbReference type="PANTHER" id="PTHR36573">
    <property type="entry name" value="INTERMEMBRANE PHOSPHOLIPID TRANSPORT SYSTEM BINDING PROTEIN MLAC"/>
    <property type="match status" value="1"/>
</dbReference>
<dbReference type="AlphaFoldDB" id="A0A1H8F2G9"/>
<dbReference type="OrthoDB" id="9787053at2"/>
<dbReference type="InterPro" id="IPR017842">
    <property type="entry name" value="Hopanoid_biosyn-assoc_HpnM"/>
</dbReference>
<protein>
    <submittedName>
        <fullName evidence="1">Phospholipid transport system substrate-binding protein</fullName>
    </submittedName>
</protein>
<dbReference type="PANTHER" id="PTHR36573:SF1">
    <property type="entry name" value="INTERMEMBRANE PHOSPHOLIPID TRANSPORT SYSTEM BINDING PROTEIN MLAC"/>
    <property type="match status" value="1"/>
</dbReference>
<name>A0A1H8F2G9_9PROT</name>
<dbReference type="InterPro" id="IPR042245">
    <property type="entry name" value="Tgt2/MlaC_sf"/>
</dbReference>
<accession>A0A1H8F2G9</accession>
<proteinExistence type="predicted"/>
<dbReference type="Gene3D" id="3.10.450.710">
    <property type="entry name" value="Tgt2/MlaC"/>
    <property type="match status" value="1"/>
</dbReference>
<evidence type="ECO:0000313" key="2">
    <source>
        <dbReference type="Proteomes" id="UP000199459"/>
    </source>
</evidence>
<dbReference type="Pfam" id="PF05494">
    <property type="entry name" value="MlaC"/>
    <property type="match status" value="1"/>
</dbReference>
<sequence length="218" mass="25050">MKAKQTTRKISLPLCLITAALLSLLIVVPIGITHADEPELDSAQSTIDFLQQSLLHVMREGEQLDYSERVEFLTSVVNQTHDIDLIIKTILGASLWHELDTMQQNLIIETFRKLSIATYAGRFKQYNDEQFEFIEQRDLPRNQKLVRSRLNKGDGGAVNFDYVLHQPEEHWLIVNILFDGVSDLAIKRSEYRSILQREGFQSLIDMLNVKIAEAEHSE</sequence>
<dbReference type="InterPro" id="IPR008869">
    <property type="entry name" value="MlaC/ttg2D"/>
</dbReference>
<dbReference type="Proteomes" id="UP000199459">
    <property type="component" value="Unassembled WGS sequence"/>
</dbReference>